<feature type="binding site" evidence="4">
    <location>
        <position position="74"/>
    </location>
    <ligand>
        <name>substrate</name>
    </ligand>
</feature>
<dbReference type="InterPro" id="IPR001451">
    <property type="entry name" value="Hexapep"/>
</dbReference>
<name>A0A1M7B4M1_9FIRM</name>
<reference evidence="6 7" key="1">
    <citation type="submission" date="2016-11" db="EMBL/GenBank/DDBJ databases">
        <authorList>
            <person name="Jaros S."/>
            <person name="Januszkiewicz K."/>
            <person name="Wedrychowicz H."/>
        </authorList>
    </citation>
    <scope>NUCLEOTIDE SEQUENCE [LARGE SCALE GENOMIC DNA]</scope>
    <source>
        <strain evidence="6 7">DSM 15929</strain>
    </source>
</reference>
<dbReference type="InterPro" id="IPR020019">
    <property type="entry name" value="AcTrfase_PglD-like"/>
</dbReference>
<keyword evidence="7" id="KW-1185">Reference proteome</keyword>
<dbReference type="OrthoDB" id="9801456at2"/>
<evidence type="ECO:0000313" key="7">
    <source>
        <dbReference type="Proteomes" id="UP000184386"/>
    </source>
</evidence>
<dbReference type="CDD" id="cd03360">
    <property type="entry name" value="LbH_AT_putative"/>
    <property type="match status" value="1"/>
</dbReference>
<dbReference type="RefSeq" id="WP_073279941.1">
    <property type="nucleotide sequence ID" value="NZ_FRAC01000035.1"/>
</dbReference>
<dbReference type="PANTHER" id="PTHR43300:SF7">
    <property type="entry name" value="UDP-N-ACETYLBACILLOSAMINE N-ACETYLTRANSFERASE"/>
    <property type="match status" value="1"/>
</dbReference>
<keyword evidence="1 6" id="KW-0808">Transferase</keyword>
<dbReference type="InterPro" id="IPR041561">
    <property type="entry name" value="PglD_N"/>
</dbReference>
<evidence type="ECO:0000256" key="3">
    <source>
        <dbReference type="PIRSR" id="PIRSR620019-1"/>
    </source>
</evidence>
<feature type="domain" description="PglD N-terminal" evidence="5">
    <location>
        <begin position="4"/>
        <end position="83"/>
    </location>
</feature>
<dbReference type="SUPFAM" id="SSF51161">
    <property type="entry name" value="Trimeric LpxA-like enzymes"/>
    <property type="match status" value="1"/>
</dbReference>
<accession>A0A1M7B4M1</accession>
<dbReference type="InterPro" id="IPR011004">
    <property type="entry name" value="Trimer_LpxA-like_sf"/>
</dbReference>
<dbReference type="AlphaFoldDB" id="A0A1M7B4M1"/>
<dbReference type="InterPro" id="IPR050179">
    <property type="entry name" value="Trans_hexapeptide_repeat"/>
</dbReference>
<dbReference type="Proteomes" id="UP000184386">
    <property type="component" value="Unassembled WGS sequence"/>
</dbReference>
<dbReference type="Gene3D" id="2.160.10.10">
    <property type="entry name" value="Hexapeptide repeat proteins"/>
    <property type="match status" value="1"/>
</dbReference>
<dbReference type="InterPro" id="IPR018357">
    <property type="entry name" value="Hexapep_transf_CS"/>
</dbReference>
<dbReference type="STRING" id="1121322.SAMN02745136_05025"/>
<organism evidence="6 7">
    <name type="scientific">Anaerocolumna jejuensis DSM 15929</name>
    <dbReference type="NCBI Taxonomy" id="1121322"/>
    <lineage>
        <taxon>Bacteria</taxon>
        <taxon>Bacillati</taxon>
        <taxon>Bacillota</taxon>
        <taxon>Clostridia</taxon>
        <taxon>Lachnospirales</taxon>
        <taxon>Lachnospiraceae</taxon>
        <taxon>Anaerocolumna</taxon>
    </lineage>
</organism>
<keyword evidence="2" id="KW-0677">Repeat</keyword>
<sequence length="214" mass="23139">MNDKILLVGGGGHCKSVLDSLLIREQYSEIGIIDLKENIGKDILSVKIIGSDDDLKRLYYYGYHYAFVSLGSVGNPLKRVELFDLLQRIGFRIPNIIDPSAVISRNVTLENGIYIGKNAVINVGTSIKKGSIINTSSTLEHDCCIDKFVHVAPGAVLCGNVYVGENTHIGARSVVKQMVNIGNDTMIGMGSVVLKNIGNGITAYGNPCKEVDLI</sequence>
<evidence type="ECO:0000313" key="6">
    <source>
        <dbReference type="EMBL" id="SHL49854.1"/>
    </source>
</evidence>
<keyword evidence="6" id="KW-0012">Acyltransferase</keyword>
<evidence type="ECO:0000259" key="5">
    <source>
        <dbReference type="Pfam" id="PF17836"/>
    </source>
</evidence>
<proteinExistence type="predicted"/>
<dbReference type="Pfam" id="PF14602">
    <property type="entry name" value="Hexapep_2"/>
    <property type="match status" value="1"/>
</dbReference>
<dbReference type="GO" id="GO:0016746">
    <property type="term" value="F:acyltransferase activity"/>
    <property type="evidence" value="ECO:0007669"/>
    <property type="project" value="UniProtKB-KW"/>
</dbReference>
<evidence type="ECO:0000256" key="1">
    <source>
        <dbReference type="ARBA" id="ARBA00022679"/>
    </source>
</evidence>
<dbReference type="PROSITE" id="PS00101">
    <property type="entry name" value="HEXAPEP_TRANSFERASES"/>
    <property type="match status" value="1"/>
</dbReference>
<dbReference type="EMBL" id="FRAC01000035">
    <property type="protein sequence ID" value="SHL49854.1"/>
    <property type="molecule type" value="Genomic_DNA"/>
</dbReference>
<protein>
    <submittedName>
        <fullName evidence="6">Sugar O-acyltransferase, sialic acid O-acetyltransferase NeuD family</fullName>
    </submittedName>
</protein>
<evidence type="ECO:0000256" key="2">
    <source>
        <dbReference type="ARBA" id="ARBA00022737"/>
    </source>
</evidence>
<feature type="active site" description="Proton acceptor" evidence="3">
    <location>
        <position position="141"/>
    </location>
</feature>
<feature type="site" description="Increases basicity of active site His" evidence="3">
    <location>
        <position position="142"/>
    </location>
</feature>
<evidence type="ECO:0000256" key="4">
    <source>
        <dbReference type="PIRSR" id="PIRSR620019-2"/>
    </source>
</evidence>
<gene>
    <name evidence="6" type="ORF">SAMN02745136_05025</name>
</gene>
<dbReference type="NCBIfam" id="TIGR03570">
    <property type="entry name" value="NeuD_NnaD"/>
    <property type="match status" value="1"/>
</dbReference>
<dbReference type="Gene3D" id="3.40.50.20">
    <property type="match status" value="1"/>
</dbReference>
<dbReference type="Pfam" id="PF17836">
    <property type="entry name" value="PglD_N"/>
    <property type="match status" value="1"/>
</dbReference>
<feature type="binding site" evidence="4">
    <location>
        <position position="150"/>
    </location>
    <ligand>
        <name>acetyl-CoA</name>
        <dbReference type="ChEBI" id="CHEBI:57288"/>
    </ligand>
</feature>
<dbReference type="PANTHER" id="PTHR43300">
    <property type="entry name" value="ACETYLTRANSFERASE"/>
    <property type="match status" value="1"/>
</dbReference>